<dbReference type="RefSeq" id="WP_271190270.1">
    <property type="nucleotide sequence ID" value="NZ_BSFP01000127.1"/>
</dbReference>
<keyword evidence="4" id="KW-1185">Reference proteome</keyword>
<feature type="domain" description="Activator of Hsp90 ATPase homologue 1/2-like C-terminal" evidence="2">
    <location>
        <begin position="19"/>
        <end position="137"/>
    </location>
</feature>
<evidence type="ECO:0000256" key="1">
    <source>
        <dbReference type="ARBA" id="ARBA00006817"/>
    </source>
</evidence>
<proteinExistence type="inferred from homology"/>
<sequence length="149" mass="15992">MTGPAGRATPGYSCRRSVDASRDAVFAAVATTEGLRQWWTGVVSGSAEPGGHLTFGFAGLDEQIVMRVECRRRPDLVTWTCTAHSRGDEWTGSTIRFELTAVEPDACRLDFQHAGIAPELVTAGWEHFLGSLAGYVEHGTGRPYGAPAP</sequence>
<organism evidence="3 4">
    <name type="scientific">Dactylosporangium matsuzakiense</name>
    <dbReference type="NCBI Taxonomy" id="53360"/>
    <lineage>
        <taxon>Bacteria</taxon>
        <taxon>Bacillati</taxon>
        <taxon>Actinomycetota</taxon>
        <taxon>Actinomycetes</taxon>
        <taxon>Micromonosporales</taxon>
        <taxon>Micromonosporaceae</taxon>
        <taxon>Dactylosporangium</taxon>
    </lineage>
</organism>
<dbReference type="InterPro" id="IPR023393">
    <property type="entry name" value="START-like_dom_sf"/>
</dbReference>
<dbReference type="Gene3D" id="3.30.530.20">
    <property type="match status" value="1"/>
</dbReference>
<gene>
    <name evidence="3" type="ORF">GCM10017581_098720</name>
</gene>
<name>A0A9W6NTE2_9ACTN</name>
<evidence type="ECO:0000313" key="3">
    <source>
        <dbReference type="EMBL" id="GLL08112.1"/>
    </source>
</evidence>
<comment type="similarity">
    <text evidence="1">Belongs to the AHA1 family.</text>
</comment>
<evidence type="ECO:0000259" key="2">
    <source>
        <dbReference type="Pfam" id="PF08327"/>
    </source>
</evidence>
<dbReference type="Pfam" id="PF08327">
    <property type="entry name" value="AHSA1"/>
    <property type="match status" value="1"/>
</dbReference>
<dbReference type="CDD" id="cd07814">
    <property type="entry name" value="SRPBCC_CalC_Aha1-like"/>
    <property type="match status" value="1"/>
</dbReference>
<evidence type="ECO:0000313" key="4">
    <source>
        <dbReference type="Proteomes" id="UP001143480"/>
    </source>
</evidence>
<protein>
    <recommendedName>
        <fullName evidence="2">Activator of Hsp90 ATPase homologue 1/2-like C-terminal domain-containing protein</fullName>
    </recommendedName>
</protein>
<dbReference type="AlphaFoldDB" id="A0A9W6NTE2"/>
<reference evidence="3" key="1">
    <citation type="journal article" date="2014" name="Int. J. Syst. Evol. Microbiol.">
        <title>Complete genome sequence of Corynebacterium casei LMG S-19264T (=DSM 44701T), isolated from a smear-ripened cheese.</title>
        <authorList>
            <consortium name="US DOE Joint Genome Institute (JGI-PGF)"/>
            <person name="Walter F."/>
            <person name="Albersmeier A."/>
            <person name="Kalinowski J."/>
            <person name="Ruckert C."/>
        </authorList>
    </citation>
    <scope>NUCLEOTIDE SEQUENCE</scope>
    <source>
        <strain evidence="3">VKM Ac-1321</strain>
    </source>
</reference>
<dbReference type="SUPFAM" id="SSF55961">
    <property type="entry name" value="Bet v1-like"/>
    <property type="match status" value="1"/>
</dbReference>
<comment type="caution">
    <text evidence="3">The sequence shown here is derived from an EMBL/GenBank/DDBJ whole genome shotgun (WGS) entry which is preliminary data.</text>
</comment>
<reference evidence="3" key="2">
    <citation type="submission" date="2023-01" db="EMBL/GenBank/DDBJ databases">
        <authorList>
            <person name="Sun Q."/>
            <person name="Evtushenko L."/>
        </authorList>
    </citation>
    <scope>NUCLEOTIDE SEQUENCE</scope>
    <source>
        <strain evidence="3">VKM Ac-1321</strain>
    </source>
</reference>
<dbReference type="InterPro" id="IPR013538">
    <property type="entry name" value="ASHA1/2-like_C"/>
</dbReference>
<accession>A0A9W6NTE2</accession>
<dbReference type="EMBL" id="BSFP01000127">
    <property type="protein sequence ID" value="GLL08112.1"/>
    <property type="molecule type" value="Genomic_DNA"/>
</dbReference>
<dbReference type="Proteomes" id="UP001143480">
    <property type="component" value="Unassembled WGS sequence"/>
</dbReference>